<name>A0A4Y7JR36_PAPSO</name>
<proteinExistence type="predicted"/>
<dbReference type="Proteomes" id="UP000316621">
    <property type="component" value="Chromosome 5"/>
</dbReference>
<reference evidence="1 2" key="1">
    <citation type="journal article" date="2018" name="Science">
        <title>The opium poppy genome and morphinan production.</title>
        <authorList>
            <person name="Guo L."/>
            <person name="Winzer T."/>
            <person name="Yang X."/>
            <person name="Li Y."/>
            <person name="Ning Z."/>
            <person name="He Z."/>
            <person name="Teodor R."/>
            <person name="Lu Y."/>
            <person name="Bowser T.A."/>
            <person name="Graham I.A."/>
            <person name="Ye K."/>
        </authorList>
    </citation>
    <scope>NUCLEOTIDE SEQUENCE [LARGE SCALE GENOMIC DNA]</scope>
    <source>
        <strain evidence="2">cv. HN1</strain>
        <tissue evidence="1">Leaves</tissue>
    </source>
</reference>
<protein>
    <submittedName>
        <fullName evidence="1">Uncharacterized protein</fullName>
    </submittedName>
</protein>
<accession>A0A4Y7JR36</accession>
<evidence type="ECO:0000313" key="1">
    <source>
        <dbReference type="EMBL" id="RZC62520.1"/>
    </source>
</evidence>
<gene>
    <name evidence="1" type="ORF">C5167_024268</name>
</gene>
<dbReference type="EMBL" id="CM010719">
    <property type="protein sequence ID" value="RZC62520.1"/>
    <property type="molecule type" value="Genomic_DNA"/>
</dbReference>
<evidence type="ECO:0000313" key="2">
    <source>
        <dbReference type="Proteomes" id="UP000316621"/>
    </source>
</evidence>
<organism evidence="1 2">
    <name type="scientific">Papaver somniferum</name>
    <name type="common">Opium poppy</name>
    <dbReference type="NCBI Taxonomy" id="3469"/>
    <lineage>
        <taxon>Eukaryota</taxon>
        <taxon>Viridiplantae</taxon>
        <taxon>Streptophyta</taxon>
        <taxon>Embryophyta</taxon>
        <taxon>Tracheophyta</taxon>
        <taxon>Spermatophyta</taxon>
        <taxon>Magnoliopsida</taxon>
        <taxon>Ranunculales</taxon>
        <taxon>Papaveraceae</taxon>
        <taxon>Papaveroideae</taxon>
        <taxon>Papaver</taxon>
    </lineage>
</organism>
<keyword evidence="2" id="KW-1185">Reference proteome</keyword>
<sequence length="12" mass="1397">MISVIVKAEYML</sequence>